<gene>
    <name evidence="1" type="ORF">COPG_00026</name>
</gene>
<dbReference type="RefSeq" id="YP_006489212.1">
    <property type="nucleotide sequence ID" value="NC_018088.1"/>
</dbReference>
<dbReference type="Proteomes" id="UP000005266">
    <property type="component" value="Segment"/>
</dbReference>
<protein>
    <submittedName>
        <fullName evidence="1">Uncharacterized protein</fullName>
    </submittedName>
</protein>
<reference evidence="1 2" key="1">
    <citation type="journal article" date="2013" name="Extremophiles">
        <title>Genomic analysis of cold-active Colwelliaphage 9A and psychrophilic phage-host interactions.</title>
        <authorList>
            <person name="Colangelo-Lillis J.R."/>
            <person name="Deming J.W."/>
        </authorList>
    </citation>
    <scope>NUCLEOTIDE SEQUENCE [LARGE SCALE GENOMIC DNA]</scope>
    <source>
        <strain evidence="1">9A</strain>
    </source>
</reference>
<proteinExistence type="predicted"/>
<dbReference type="EMBL" id="HQ317390">
    <property type="protein sequence ID" value="AFK66622.1"/>
    <property type="molecule type" value="Genomic_DNA"/>
</dbReference>
<dbReference type="KEGG" id="vg:13165443"/>
<accession>I3UMA7</accession>
<keyword evidence="2" id="KW-1185">Reference proteome</keyword>
<sequence>MRLDQKLPNSQWIAHDATTSDVLPLTLRSGLMECKAAYIKEALLNDLNDIHCYVGHQRDPNSCEKEYLLSRFEDEIPCNIEFVIVTLQPRYETTVKGAN</sequence>
<organism evidence="1 2">
    <name type="scientific">Colwellia phage 9A</name>
    <dbReference type="NCBI Taxonomy" id="765765"/>
    <lineage>
        <taxon>Viruses</taxon>
        <taxon>Duplodnaviria</taxon>
        <taxon>Heunggongvirae</taxon>
        <taxon>Uroviricota</taxon>
        <taxon>Caudoviricetes</taxon>
        <taxon>Franklinbayvirus</taxon>
        <taxon>Franklinbayvirus fv9A</taxon>
    </lineage>
</organism>
<evidence type="ECO:0000313" key="1">
    <source>
        <dbReference type="EMBL" id="AFK66622.1"/>
    </source>
</evidence>
<evidence type="ECO:0000313" key="2">
    <source>
        <dbReference type="Proteomes" id="UP000005266"/>
    </source>
</evidence>
<dbReference type="GeneID" id="13165443"/>
<name>I3UMA7_9CAUD</name>